<dbReference type="Gene3D" id="3.40.50.12780">
    <property type="entry name" value="N-terminal domain of ligase-like"/>
    <property type="match status" value="1"/>
</dbReference>
<organism evidence="5 6">
    <name type="scientific">Microscilla marina ATCC 23134</name>
    <dbReference type="NCBI Taxonomy" id="313606"/>
    <lineage>
        <taxon>Bacteria</taxon>
        <taxon>Pseudomonadati</taxon>
        <taxon>Bacteroidota</taxon>
        <taxon>Cytophagia</taxon>
        <taxon>Cytophagales</taxon>
        <taxon>Microscillaceae</taxon>
        <taxon>Microscilla</taxon>
    </lineage>
</organism>
<feature type="domain" description="AMP-binding enzyme C-terminal" evidence="4">
    <location>
        <begin position="431"/>
        <end position="506"/>
    </location>
</feature>
<evidence type="ECO:0000259" key="3">
    <source>
        <dbReference type="Pfam" id="PF00501"/>
    </source>
</evidence>
<comment type="caution">
    <text evidence="5">The sequence shown here is derived from an EMBL/GenBank/DDBJ whole genome shotgun (WGS) entry which is preliminary data.</text>
</comment>
<dbReference type="eggNOG" id="COG0318">
    <property type="taxonomic scope" value="Bacteria"/>
</dbReference>
<dbReference type="InterPro" id="IPR050237">
    <property type="entry name" value="ATP-dep_AMP-bd_enzyme"/>
</dbReference>
<comment type="similarity">
    <text evidence="1">Belongs to the ATP-dependent AMP-binding enzyme family.</text>
</comment>
<dbReference type="NCBIfam" id="NF004837">
    <property type="entry name" value="PRK06187.1"/>
    <property type="match status" value="1"/>
</dbReference>
<protein>
    <submittedName>
        <fullName evidence="5">AMP-dependent synthetase and ligase</fullName>
    </submittedName>
</protein>
<evidence type="ECO:0000313" key="6">
    <source>
        <dbReference type="Proteomes" id="UP000004095"/>
    </source>
</evidence>
<dbReference type="EMBL" id="AAWS01000031">
    <property type="protein sequence ID" value="EAY26666.1"/>
    <property type="molecule type" value="Genomic_DNA"/>
</dbReference>
<dbReference type="Proteomes" id="UP000004095">
    <property type="component" value="Unassembled WGS sequence"/>
</dbReference>
<evidence type="ECO:0000313" key="5">
    <source>
        <dbReference type="EMBL" id="EAY26666.1"/>
    </source>
</evidence>
<evidence type="ECO:0000259" key="4">
    <source>
        <dbReference type="Pfam" id="PF13193"/>
    </source>
</evidence>
<gene>
    <name evidence="5" type="ORF">M23134_02917</name>
</gene>
<accession>A1ZSB8</accession>
<dbReference type="InterPro" id="IPR042099">
    <property type="entry name" value="ANL_N_sf"/>
</dbReference>
<evidence type="ECO:0000256" key="2">
    <source>
        <dbReference type="ARBA" id="ARBA00022598"/>
    </source>
</evidence>
<dbReference type="SUPFAM" id="SSF56801">
    <property type="entry name" value="Acetyl-CoA synthetase-like"/>
    <property type="match status" value="1"/>
</dbReference>
<dbReference type="GO" id="GO:0016878">
    <property type="term" value="F:acid-thiol ligase activity"/>
    <property type="evidence" value="ECO:0007669"/>
    <property type="project" value="UniProtKB-ARBA"/>
</dbReference>
<keyword evidence="2 5" id="KW-0436">Ligase</keyword>
<dbReference type="Pfam" id="PF13193">
    <property type="entry name" value="AMP-binding_C"/>
    <property type="match status" value="1"/>
</dbReference>
<dbReference type="PANTHER" id="PTHR43767">
    <property type="entry name" value="LONG-CHAIN-FATTY-ACID--COA LIGASE"/>
    <property type="match status" value="1"/>
</dbReference>
<evidence type="ECO:0000256" key="1">
    <source>
        <dbReference type="ARBA" id="ARBA00006432"/>
    </source>
</evidence>
<dbReference type="OrthoDB" id="9778383at2"/>
<dbReference type="Gene3D" id="3.30.300.30">
    <property type="match status" value="1"/>
</dbReference>
<dbReference type="AlphaFoldDB" id="A1ZSB8"/>
<dbReference type="InterPro" id="IPR000873">
    <property type="entry name" value="AMP-dep_synth/lig_dom"/>
</dbReference>
<dbReference type="PANTHER" id="PTHR43767:SF1">
    <property type="entry name" value="NONRIBOSOMAL PEPTIDE SYNTHASE PES1 (EUROFUNG)-RELATED"/>
    <property type="match status" value="1"/>
</dbReference>
<dbReference type="RefSeq" id="WP_002700396.1">
    <property type="nucleotide sequence ID" value="NZ_AAWS01000031.1"/>
</dbReference>
<keyword evidence="6" id="KW-1185">Reference proteome</keyword>
<dbReference type="FunFam" id="3.30.300.30:FF:000008">
    <property type="entry name" value="2,3-dihydroxybenzoate-AMP ligase"/>
    <property type="match status" value="1"/>
</dbReference>
<dbReference type="Pfam" id="PF00501">
    <property type="entry name" value="AMP-binding"/>
    <property type="match status" value="1"/>
</dbReference>
<reference evidence="5 6" key="1">
    <citation type="submission" date="2007-01" db="EMBL/GenBank/DDBJ databases">
        <authorList>
            <person name="Haygood M."/>
            <person name="Podell S."/>
            <person name="Anderson C."/>
            <person name="Hopkinson B."/>
            <person name="Roe K."/>
            <person name="Barbeau K."/>
            <person name="Gaasterland T."/>
            <person name="Ferriera S."/>
            <person name="Johnson J."/>
            <person name="Kravitz S."/>
            <person name="Beeson K."/>
            <person name="Sutton G."/>
            <person name="Rogers Y.-H."/>
            <person name="Friedman R."/>
            <person name="Frazier M."/>
            <person name="Venter J.C."/>
        </authorList>
    </citation>
    <scope>NUCLEOTIDE SEQUENCE [LARGE SCALE GENOMIC DNA]</scope>
    <source>
        <strain evidence="5 6">ATCC 23134</strain>
    </source>
</reference>
<dbReference type="InterPro" id="IPR025110">
    <property type="entry name" value="AMP-bd_C"/>
</dbReference>
<proteinExistence type="inferred from homology"/>
<feature type="domain" description="AMP-dependent synthetase/ligase" evidence="3">
    <location>
        <begin position="14"/>
        <end position="381"/>
    </location>
</feature>
<name>A1ZSB8_MICM2</name>
<sequence>MTPDFQTLPDLSAKQASQIPNKIALIYEDELYTYAQLEQNANRVAQGLLQLGLSPQTRVAILAKDSLASYEILFGCAKSKTVLVTINWRLVAQEVLFILNDSQTEVLFVGKEFLPLIEQIKPDLQNIKTIISIEQPDASMEYRDYTSWKNQHSNQSPALDYLPEDVTVQIYTSGTTGLPKGVQLAHYSFFRLMKGMQAQGDAWMNLNAQDTLLLSLPMFHIGGLWWTIQGMIVGGRGAVLNTFVPWRALELIEQYQITKVAMVPAMIQFCMAEPTFDTTNFSSVQGFLYGGSPIAPTLLRQAMDALQCGFFQIYGMTETGNMAVCLRPEDHDFSNETRLKAAGKPLPGVEVKITNSQGELLSAHQIGEIHLKSPSRMIGYWNRDEATKKTLVDGWISTGDVGYQDEEGYIFVCDRVKDMIIYAGENLFPVEIEAALSEHEGIEEVAVIGIPSEQWGEIPKAFIVQKPGYSLKKKVILSFAKERMADFKVPRSVEFVDKLPRNPSGKVLKRVLREPYWNTMGRQVN</sequence>
<dbReference type="InterPro" id="IPR045851">
    <property type="entry name" value="AMP-bd_C_sf"/>
</dbReference>